<gene>
    <name evidence="3" type="ORF">AK829_11495</name>
</gene>
<dbReference type="KEGG" id="crie:AK829_11495"/>
<protein>
    <submittedName>
        <fullName evidence="3">Uncharacterized protein</fullName>
    </submittedName>
</protein>
<dbReference type="EMBL" id="CP012342">
    <property type="protein sequence ID" value="AKV60028.1"/>
    <property type="molecule type" value="Genomic_DNA"/>
</dbReference>
<organism evidence="3 4">
    <name type="scientific">Corynebacterium riegelii</name>
    <dbReference type="NCBI Taxonomy" id="156976"/>
    <lineage>
        <taxon>Bacteria</taxon>
        <taxon>Bacillati</taxon>
        <taxon>Actinomycetota</taxon>
        <taxon>Actinomycetes</taxon>
        <taxon>Mycobacteriales</taxon>
        <taxon>Corynebacteriaceae</taxon>
        <taxon>Corynebacterium</taxon>
    </lineage>
</organism>
<reference evidence="3 4" key="1">
    <citation type="submission" date="2015-08" db="EMBL/GenBank/DDBJ databases">
        <authorList>
            <person name="Babu N.S."/>
            <person name="Beckwith C.J."/>
            <person name="Beseler K.G."/>
            <person name="Brison A."/>
            <person name="Carone J.V."/>
            <person name="Caskin T.P."/>
            <person name="Diamond M."/>
            <person name="Durham M.E."/>
            <person name="Foxe J.M."/>
            <person name="Go M."/>
            <person name="Henderson B.A."/>
            <person name="Jones I.B."/>
            <person name="McGettigan J.A."/>
            <person name="Micheletti S.J."/>
            <person name="Nasrallah M.E."/>
            <person name="Ortiz D."/>
            <person name="Piller C.R."/>
            <person name="Privatt S.R."/>
            <person name="Schneider S.L."/>
            <person name="Sharp S."/>
            <person name="Smith T.C."/>
            <person name="Stanton J.D."/>
            <person name="Ullery H.E."/>
            <person name="Wilson R.J."/>
            <person name="Serrano M.G."/>
            <person name="Buck G."/>
            <person name="Lee V."/>
            <person name="Wang Y."/>
            <person name="Carvalho R."/>
            <person name="Voegtly L."/>
            <person name="Shi R."/>
            <person name="Duckworth R."/>
            <person name="Johnson A."/>
            <person name="Loviza R."/>
            <person name="Walstead R."/>
            <person name="Shah Z."/>
            <person name="Kiflezghi M."/>
            <person name="Wade K."/>
            <person name="Ball S.L."/>
            <person name="Bradley K.W."/>
            <person name="Asai D.J."/>
            <person name="Bowman C.A."/>
            <person name="Russell D.A."/>
            <person name="Pope W.H."/>
            <person name="Jacobs-Sera D."/>
            <person name="Hendrix R.W."/>
            <person name="Hatfull G.F."/>
        </authorList>
    </citation>
    <scope>NUCLEOTIDE SEQUENCE [LARGE SCALE GENOMIC DNA]</scope>
    <source>
        <strain evidence="3 4">PUDD_83A45</strain>
    </source>
</reference>
<dbReference type="SUPFAM" id="SSF55811">
    <property type="entry name" value="Nudix"/>
    <property type="match status" value="1"/>
</dbReference>
<evidence type="ECO:0000256" key="1">
    <source>
        <dbReference type="ARBA" id="ARBA00001946"/>
    </source>
</evidence>
<accession>A0A0K1RF56</accession>
<dbReference type="AlphaFoldDB" id="A0A0K1RF56"/>
<dbReference type="PANTHER" id="PTHR43046">
    <property type="entry name" value="GDP-MANNOSE MANNOSYL HYDROLASE"/>
    <property type="match status" value="1"/>
</dbReference>
<dbReference type="GO" id="GO:0016787">
    <property type="term" value="F:hydrolase activity"/>
    <property type="evidence" value="ECO:0007669"/>
    <property type="project" value="UniProtKB-KW"/>
</dbReference>
<dbReference type="PANTHER" id="PTHR43046:SF2">
    <property type="entry name" value="8-OXO-DGTP DIPHOSPHATASE-RELATED"/>
    <property type="match status" value="1"/>
</dbReference>
<dbReference type="Pfam" id="PF00293">
    <property type="entry name" value="NUDIX"/>
    <property type="match status" value="1"/>
</dbReference>
<keyword evidence="2" id="KW-0378">Hydrolase</keyword>
<name>A0A0K1RF56_9CORY</name>
<evidence type="ECO:0000256" key="2">
    <source>
        <dbReference type="ARBA" id="ARBA00022801"/>
    </source>
</evidence>
<dbReference type="STRING" id="156976.AK829_11495"/>
<sequence>MLGDGNGWVHHHNHKYWGLHGAAGLFLLADAHVLLQHRAPWTADGDTWGIPGGARDSHETAAEAALRETVEECGIDPSLVTVVDSVVTFEVPGWSYTTVIASAESRLPFAANEESVELRWVPLEELAASGASAPSRGVMPLPLHPGFAASLPTVLARVGHTNPHD</sequence>
<dbReference type="InterPro" id="IPR020084">
    <property type="entry name" value="NUDIX_hydrolase_CS"/>
</dbReference>
<dbReference type="PROSITE" id="PS00893">
    <property type="entry name" value="NUDIX_BOX"/>
    <property type="match status" value="1"/>
</dbReference>
<comment type="cofactor">
    <cofactor evidence="1">
        <name>Mg(2+)</name>
        <dbReference type="ChEBI" id="CHEBI:18420"/>
    </cofactor>
</comment>
<proteinExistence type="predicted"/>
<dbReference type="PROSITE" id="PS51462">
    <property type="entry name" value="NUDIX"/>
    <property type="match status" value="1"/>
</dbReference>
<dbReference type="InterPro" id="IPR015797">
    <property type="entry name" value="NUDIX_hydrolase-like_dom_sf"/>
</dbReference>
<evidence type="ECO:0000313" key="4">
    <source>
        <dbReference type="Proteomes" id="UP000060016"/>
    </source>
</evidence>
<keyword evidence="4" id="KW-1185">Reference proteome</keyword>
<dbReference type="PATRIC" id="fig|156976.3.peg.2321"/>
<dbReference type="InterPro" id="IPR000086">
    <property type="entry name" value="NUDIX_hydrolase_dom"/>
</dbReference>
<dbReference type="RefSeq" id="WP_052206536.1">
    <property type="nucleotide sequence ID" value="NZ_CP012342.1"/>
</dbReference>
<dbReference type="Proteomes" id="UP000060016">
    <property type="component" value="Chromosome"/>
</dbReference>
<evidence type="ECO:0000313" key="3">
    <source>
        <dbReference type="EMBL" id="AKV60028.1"/>
    </source>
</evidence>
<dbReference type="Gene3D" id="3.90.79.10">
    <property type="entry name" value="Nucleoside Triphosphate Pyrophosphohydrolase"/>
    <property type="match status" value="1"/>
</dbReference>